<organism evidence="2 3">
    <name type="scientific">Roseofilum casamattae BLCC-M143</name>
    <dbReference type="NCBI Taxonomy" id="3022442"/>
    <lineage>
        <taxon>Bacteria</taxon>
        <taxon>Bacillati</taxon>
        <taxon>Cyanobacteriota</taxon>
        <taxon>Cyanophyceae</taxon>
        <taxon>Desertifilales</taxon>
        <taxon>Desertifilaceae</taxon>
        <taxon>Roseofilum</taxon>
        <taxon>Roseofilum casamattae</taxon>
    </lineage>
</organism>
<feature type="region of interest" description="Disordered" evidence="1">
    <location>
        <begin position="99"/>
        <end position="183"/>
    </location>
</feature>
<dbReference type="Proteomes" id="UP001232992">
    <property type="component" value="Unassembled WGS sequence"/>
</dbReference>
<keyword evidence="3" id="KW-1185">Reference proteome</keyword>
<proteinExistence type="predicted"/>
<dbReference type="RefSeq" id="WP_283760554.1">
    <property type="nucleotide sequence ID" value="NZ_JAQOSQ010000067.1"/>
</dbReference>
<dbReference type="EMBL" id="JAQOSQ010000067">
    <property type="protein sequence ID" value="MDJ1185921.1"/>
    <property type="molecule type" value="Genomic_DNA"/>
</dbReference>
<reference evidence="2 3" key="1">
    <citation type="submission" date="2023-01" db="EMBL/GenBank/DDBJ databases">
        <title>Novel diversity within Roseofilum (Cyanobacteria; Desertifilaceae) from marine benthic mats with descriptions of four novel species.</title>
        <authorList>
            <person name="Wang Y."/>
            <person name="Berthold D.E."/>
            <person name="Hu J."/>
            <person name="Lefler F.W."/>
            <person name="Laughinghouse H.D. IV."/>
        </authorList>
    </citation>
    <scope>NUCLEOTIDE SEQUENCE [LARGE SCALE GENOMIC DNA]</scope>
    <source>
        <strain evidence="2 3">BLCC-M143</strain>
    </source>
</reference>
<accession>A0ABT7C396</accession>
<sequence length="183" mass="20679">MTEFTLRLKIPNAGNREIYYSIDLRGTDINHPEDYFSLKNDRGKANRRNMRQAIENELLRQVSDRQLDRIITDWNYGIKHGKSNSTTVTISLEAYGTDRNSVTNAPNYPNTRPSMQQSAPPRKAPNSNRSQGIPRPKTPTQPPSGQNPNPTTQPNLDKDSPTDDVQDTPSPPETWATDNKADF</sequence>
<gene>
    <name evidence="2" type="ORF">PMH09_22345</name>
</gene>
<name>A0ABT7C396_9CYAN</name>
<evidence type="ECO:0000256" key="1">
    <source>
        <dbReference type="SAM" id="MobiDB-lite"/>
    </source>
</evidence>
<comment type="caution">
    <text evidence="2">The sequence shown here is derived from an EMBL/GenBank/DDBJ whole genome shotgun (WGS) entry which is preliminary data.</text>
</comment>
<feature type="compositionally biased region" description="Polar residues" evidence="1">
    <location>
        <begin position="99"/>
        <end position="131"/>
    </location>
</feature>
<protein>
    <submittedName>
        <fullName evidence="2">Uncharacterized protein</fullName>
    </submittedName>
</protein>
<evidence type="ECO:0000313" key="3">
    <source>
        <dbReference type="Proteomes" id="UP001232992"/>
    </source>
</evidence>
<evidence type="ECO:0000313" key="2">
    <source>
        <dbReference type="EMBL" id="MDJ1185921.1"/>
    </source>
</evidence>
<feature type="compositionally biased region" description="Polar residues" evidence="1">
    <location>
        <begin position="143"/>
        <end position="155"/>
    </location>
</feature>